<evidence type="ECO:0000256" key="1">
    <source>
        <dbReference type="ARBA" id="ARBA00022603"/>
    </source>
</evidence>
<dbReference type="Gene3D" id="3.40.50.150">
    <property type="entry name" value="Vaccinia Virus protein VP39"/>
    <property type="match status" value="1"/>
</dbReference>
<dbReference type="Pfam" id="PF00145">
    <property type="entry name" value="DNA_methylase"/>
    <property type="match status" value="1"/>
</dbReference>
<evidence type="ECO:0000256" key="2">
    <source>
        <dbReference type="ARBA" id="ARBA00022679"/>
    </source>
</evidence>
<dbReference type="GO" id="GO:0008168">
    <property type="term" value="F:methyltransferase activity"/>
    <property type="evidence" value="ECO:0007669"/>
    <property type="project" value="UniProtKB-KW"/>
</dbReference>
<dbReference type="PROSITE" id="PS51679">
    <property type="entry name" value="SAM_MT_C5"/>
    <property type="match status" value="1"/>
</dbReference>
<proteinExistence type="inferred from homology"/>
<evidence type="ECO:0000313" key="8">
    <source>
        <dbReference type="EMBL" id="MBD2544853.1"/>
    </source>
</evidence>
<keyword evidence="1 5" id="KW-0489">Methyltransferase</keyword>
<gene>
    <name evidence="8" type="ORF">H6G72_13605</name>
</gene>
<feature type="active site" evidence="5">
    <location>
        <position position="100"/>
    </location>
</feature>
<reference evidence="8 9" key="1">
    <citation type="journal article" date="2020" name="ISME J.">
        <title>Comparative genomics reveals insights into cyanobacterial evolution and habitat adaptation.</title>
        <authorList>
            <person name="Chen M.Y."/>
            <person name="Teng W.K."/>
            <person name="Zhao L."/>
            <person name="Hu C.X."/>
            <person name="Zhou Y.K."/>
            <person name="Han B.P."/>
            <person name="Song L.R."/>
            <person name="Shu W.S."/>
        </authorList>
    </citation>
    <scope>NUCLEOTIDE SEQUENCE [LARGE SCALE GENOMIC DNA]</scope>
    <source>
        <strain evidence="8 9">FACHB-1370</strain>
    </source>
</reference>
<dbReference type="InterPro" id="IPR001525">
    <property type="entry name" value="C5_MeTfrase"/>
</dbReference>
<keyword evidence="3 5" id="KW-0949">S-adenosyl-L-methionine</keyword>
<keyword evidence="9" id="KW-1185">Reference proteome</keyword>
<comment type="similarity">
    <text evidence="5 6">Belongs to the class I-like SAM-binding methyltransferase superfamily. C5-methyltransferase family.</text>
</comment>
<dbReference type="PANTHER" id="PTHR46098:SF1">
    <property type="entry name" value="TRNA (CYTOSINE(38)-C(5))-METHYLTRANSFERASE"/>
    <property type="match status" value="1"/>
</dbReference>
<dbReference type="NCBIfam" id="TIGR00675">
    <property type="entry name" value="dcm"/>
    <property type="match status" value="1"/>
</dbReference>
<keyword evidence="4" id="KW-0680">Restriction system</keyword>
<dbReference type="EMBL" id="JACJSK010000017">
    <property type="protein sequence ID" value="MBD2544853.1"/>
    <property type="molecule type" value="Genomic_DNA"/>
</dbReference>
<dbReference type="CDD" id="cd00315">
    <property type="entry name" value="Cyt_C5_DNA_methylase"/>
    <property type="match status" value="1"/>
</dbReference>
<dbReference type="InterPro" id="IPR050750">
    <property type="entry name" value="C5-MTase"/>
</dbReference>
<name>A0ABR8EDT5_9CYAN</name>
<dbReference type="EC" id="2.1.1.37" evidence="7"/>
<organism evidence="8 9">
    <name type="scientific">Planktothricoides raciborskii FACHB-1370</name>
    <dbReference type="NCBI Taxonomy" id="2949576"/>
    <lineage>
        <taxon>Bacteria</taxon>
        <taxon>Bacillati</taxon>
        <taxon>Cyanobacteriota</taxon>
        <taxon>Cyanophyceae</taxon>
        <taxon>Oscillatoriophycideae</taxon>
        <taxon>Oscillatoriales</taxon>
        <taxon>Oscillatoriaceae</taxon>
        <taxon>Planktothricoides</taxon>
    </lineage>
</organism>
<evidence type="ECO:0000256" key="7">
    <source>
        <dbReference type="RuleBase" id="RU000417"/>
    </source>
</evidence>
<dbReference type="InterPro" id="IPR018117">
    <property type="entry name" value="C5_DNA_meth_AS"/>
</dbReference>
<keyword evidence="2 5" id="KW-0808">Transferase</keyword>
<evidence type="ECO:0000256" key="6">
    <source>
        <dbReference type="RuleBase" id="RU000416"/>
    </source>
</evidence>
<dbReference type="PROSITE" id="PS00094">
    <property type="entry name" value="C5_MTASE_1"/>
    <property type="match status" value="1"/>
</dbReference>
<evidence type="ECO:0000313" key="9">
    <source>
        <dbReference type="Proteomes" id="UP000641954"/>
    </source>
</evidence>
<protein>
    <recommendedName>
        <fullName evidence="7">Cytosine-specific methyltransferase</fullName>
        <ecNumber evidence="7">2.1.1.37</ecNumber>
    </recommendedName>
</protein>
<dbReference type="RefSeq" id="WP_190878653.1">
    <property type="nucleotide sequence ID" value="NZ_JACJSK010000017.1"/>
</dbReference>
<comment type="catalytic activity">
    <reaction evidence="7">
        <text>a 2'-deoxycytidine in DNA + S-adenosyl-L-methionine = a 5-methyl-2'-deoxycytidine in DNA + S-adenosyl-L-homocysteine + H(+)</text>
        <dbReference type="Rhea" id="RHEA:13681"/>
        <dbReference type="Rhea" id="RHEA-COMP:11369"/>
        <dbReference type="Rhea" id="RHEA-COMP:11370"/>
        <dbReference type="ChEBI" id="CHEBI:15378"/>
        <dbReference type="ChEBI" id="CHEBI:57856"/>
        <dbReference type="ChEBI" id="CHEBI:59789"/>
        <dbReference type="ChEBI" id="CHEBI:85452"/>
        <dbReference type="ChEBI" id="CHEBI:85454"/>
        <dbReference type="EC" id="2.1.1.37"/>
    </reaction>
</comment>
<accession>A0ABR8EDT5</accession>
<evidence type="ECO:0000256" key="4">
    <source>
        <dbReference type="ARBA" id="ARBA00022747"/>
    </source>
</evidence>
<dbReference type="GO" id="GO:0032259">
    <property type="term" value="P:methylation"/>
    <property type="evidence" value="ECO:0007669"/>
    <property type="project" value="UniProtKB-KW"/>
</dbReference>
<dbReference type="Gene3D" id="3.90.120.10">
    <property type="entry name" value="DNA Methylase, subunit A, domain 2"/>
    <property type="match status" value="1"/>
</dbReference>
<dbReference type="InterPro" id="IPR029063">
    <property type="entry name" value="SAM-dependent_MTases_sf"/>
</dbReference>
<dbReference type="PRINTS" id="PR00105">
    <property type="entry name" value="C5METTRFRASE"/>
</dbReference>
<comment type="caution">
    <text evidence="8">The sequence shown here is derived from an EMBL/GenBank/DDBJ whole genome shotgun (WGS) entry which is preliminary data.</text>
</comment>
<evidence type="ECO:0000256" key="3">
    <source>
        <dbReference type="ARBA" id="ARBA00022691"/>
    </source>
</evidence>
<dbReference type="SUPFAM" id="SSF53335">
    <property type="entry name" value="S-adenosyl-L-methionine-dependent methyltransferases"/>
    <property type="match status" value="1"/>
</dbReference>
<evidence type="ECO:0000256" key="5">
    <source>
        <dbReference type="PROSITE-ProRule" id="PRU01016"/>
    </source>
</evidence>
<sequence>MVTQNQSQLELFNPNLLQLLTGGVKFKFIDLFSGIGGFRIPLEKLGGKCVGYSEIDPEAQKVYRQNFIGYVNSDEIDLGDIRNIQEIPANLDLIVGGVPCQPWSIAGKLKGFDDPRGQLWFDVMRLLAKYQPKSFIFENVRGLASPKNRQSFDYLLQQFANINYSVRWKIINSYDFGVPQSRERVFIVGIRNDLENAQGYSFPEPIDCQPKLFDIIDEIKDCEIIEKVKVSPDLLFGEQIPPSRNRFQKDDEMNDFFVFSDLRNGHTTIHSWDLIKTSEREKLICVTILKNRRRKKYGLKDGNPLYFQDLSELIDGLKEAELDRLVEKKILRLVRDGAVSKYEFVNSKNSAGIGGVYRVFLPSSAMIPTLTATGTKDYIATVAIHAENPEEYKRLFLQKIYKPKKFRLITAQDACRLQGFPDWFQCHENPNIAKKQFGNAVSVPAVYYIAKNLVEKIFFSQDCLTDFSLP</sequence>
<dbReference type="PANTHER" id="PTHR46098">
    <property type="entry name" value="TRNA (CYTOSINE(38)-C(5))-METHYLTRANSFERASE"/>
    <property type="match status" value="1"/>
</dbReference>
<dbReference type="Proteomes" id="UP000641954">
    <property type="component" value="Unassembled WGS sequence"/>
</dbReference>